<organism evidence="6 7">
    <name type="scientific">Rhizobium tropici</name>
    <dbReference type="NCBI Taxonomy" id="398"/>
    <lineage>
        <taxon>Bacteria</taxon>
        <taxon>Pseudomonadati</taxon>
        <taxon>Pseudomonadota</taxon>
        <taxon>Alphaproteobacteria</taxon>
        <taxon>Hyphomicrobiales</taxon>
        <taxon>Rhizobiaceae</taxon>
        <taxon>Rhizobium/Agrobacterium group</taxon>
        <taxon>Rhizobium</taxon>
    </lineage>
</organism>
<feature type="chain" id="PRO_5016416101" evidence="4">
    <location>
        <begin position="27"/>
        <end position="360"/>
    </location>
</feature>
<keyword evidence="4" id="KW-0732">Signal</keyword>
<dbReference type="GO" id="GO:0009251">
    <property type="term" value="P:glucan catabolic process"/>
    <property type="evidence" value="ECO:0007669"/>
    <property type="project" value="TreeGrafter"/>
</dbReference>
<keyword evidence="1 3" id="KW-0378">Hydrolase</keyword>
<gene>
    <name evidence="6" type="ORF">DQ393_20125</name>
</gene>
<reference evidence="6 7" key="1">
    <citation type="submission" date="2018-06" db="EMBL/GenBank/DDBJ databases">
        <title>Whole Genome Sequence of an efficient microsymbiont, Rhizobium tropici.</title>
        <authorList>
            <person name="Srinivasan R."/>
            <person name="Singh H.V."/>
            <person name="Srivastava R."/>
            <person name="Kumari B."/>
            <person name="Radhakrishna A."/>
        </authorList>
    </citation>
    <scope>NUCLEOTIDE SEQUENCE [LARGE SCALE GENOMIC DNA]</scope>
    <source>
        <strain evidence="6 7">IGFRI Rhizo-19</strain>
    </source>
</reference>
<evidence type="ECO:0000313" key="6">
    <source>
        <dbReference type="EMBL" id="RAX39386.1"/>
    </source>
</evidence>
<dbReference type="OrthoDB" id="6769681at2"/>
<protein>
    <submittedName>
        <fullName evidence="6">Glycoside hydrolase family 5 protein</fullName>
    </submittedName>
</protein>
<dbReference type="EMBL" id="QMKK01000046">
    <property type="protein sequence ID" value="RAX39386.1"/>
    <property type="molecule type" value="Genomic_DNA"/>
</dbReference>
<comment type="caution">
    <text evidence="6">The sequence shown here is derived from an EMBL/GenBank/DDBJ whole genome shotgun (WGS) entry which is preliminary data.</text>
</comment>
<dbReference type="Gene3D" id="3.20.20.80">
    <property type="entry name" value="Glycosidases"/>
    <property type="match status" value="1"/>
</dbReference>
<accession>A0A329Y7C2</accession>
<feature type="domain" description="Glycoside hydrolase family 5" evidence="5">
    <location>
        <begin position="55"/>
        <end position="313"/>
    </location>
</feature>
<keyword evidence="2 3" id="KW-0326">Glycosidase</keyword>
<evidence type="ECO:0000256" key="1">
    <source>
        <dbReference type="ARBA" id="ARBA00022801"/>
    </source>
</evidence>
<evidence type="ECO:0000259" key="5">
    <source>
        <dbReference type="Pfam" id="PF00150"/>
    </source>
</evidence>
<evidence type="ECO:0000256" key="2">
    <source>
        <dbReference type="ARBA" id="ARBA00023295"/>
    </source>
</evidence>
<dbReference type="PANTHER" id="PTHR34142:SF1">
    <property type="entry name" value="GLYCOSIDE HYDROLASE FAMILY 5 DOMAIN-CONTAINING PROTEIN"/>
    <property type="match status" value="1"/>
</dbReference>
<evidence type="ECO:0000256" key="3">
    <source>
        <dbReference type="RuleBase" id="RU361153"/>
    </source>
</evidence>
<dbReference type="PANTHER" id="PTHR34142">
    <property type="entry name" value="ENDO-BETA-1,4-GLUCANASE A"/>
    <property type="match status" value="1"/>
</dbReference>
<dbReference type="SUPFAM" id="SSF51445">
    <property type="entry name" value="(Trans)glycosidases"/>
    <property type="match status" value="1"/>
</dbReference>
<dbReference type="Proteomes" id="UP000251205">
    <property type="component" value="Unassembled WGS sequence"/>
</dbReference>
<proteinExistence type="inferred from homology"/>
<dbReference type="GO" id="GO:0004553">
    <property type="term" value="F:hydrolase activity, hydrolyzing O-glycosyl compounds"/>
    <property type="evidence" value="ECO:0007669"/>
    <property type="project" value="InterPro"/>
</dbReference>
<evidence type="ECO:0000256" key="4">
    <source>
        <dbReference type="SAM" id="SignalP"/>
    </source>
</evidence>
<sequence>MTGPMTRLLHRALAATVAIASIVAQADDGFAASQLCYRGINLSGAEYGDRDGAFGVNYTYNSEETVRYFANKGMNIVRLPFRWERLQPVLGQPFDGAELQRLKDAVDLIQKHGMAVLLDPHNFGYYDKTQLTQAPATDLAFGDFWARLAIEFANRKGVLFGLMNEPHDIKAPDWLEAANAAIRSIRTVGARNLILVPGTNWTGAHSWSADVLGGGANGTVMLGVKDPLDFYAFEFHQYLDADSSGTHAVCDGRDSAQKGLLDVTEWLRKNGKRGFLGEFGVPGTQPCLDGLKAVFGIMADHSDVWLGWSYWAAGEWWPADEPLNVQPRNGKDRPQMKTITAAAGKKAALAPSCAAVKPAG</sequence>
<dbReference type="InterPro" id="IPR001547">
    <property type="entry name" value="Glyco_hydro_5"/>
</dbReference>
<dbReference type="AlphaFoldDB" id="A0A329Y7C2"/>
<comment type="similarity">
    <text evidence="3">Belongs to the glycosyl hydrolase 5 (cellulase A) family.</text>
</comment>
<name>A0A329Y7C2_RHITR</name>
<dbReference type="InterPro" id="IPR018087">
    <property type="entry name" value="Glyco_hydro_5_CS"/>
</dbReference>
<evidence type="ECO:0000313" key="7">
    <source>
        <dbReference type="Proteomes" id="UP000251205"/>
    </source>
</evidence>
<dbReference type="PROSITE" id="PS00659">
    <property type="entry name" value="GLYCOSYL_HYDROL_F5"/>
    <property type="match status" value="1"/>
</dbReference>
<dbReference type="RefSeq" id="WP_112343505.1">
    <property type="nucleotide sequence ID" value="NZ_QMKK01000046.1"/>
</dbReference>
<dbReference type="InterPro" id="IPR017853">
    <property type="entry name" value="GH"/>
</dbReference>
<dbReference type="Pfam" id="PF00150">
    <property type="entry name" value="Cellulase"/>
    <property type="match status" value="1"/>
</dbReference>
<feature type="signal peptide" evidence="4">
    <location>
        <begin position="1"/>
        <end position="26"/>
    </location>
</feature>